<protein>
    <recommendedName>
        <fullName evidence="3">ATPase</fullName>
    </recommendedName>
</protein>
<dbReference type="InterPro" id="IPR027417">
    <property type="entry name" value="P-loop_NTPase"/>
</dbReference>
<dbReference type="RefSeq" id="WP_345462663.1">
    <property type="nucleotide sequence ID" value="NZ_BAABRP010000003.1"/>
</dbReference>
<dbReference type="SUPFAM" id="SSF52540">
    <property type="entry name" value="P-loop containing nucleoside triphosphate hydrolases"/>
    <property type="match status" value="1"/>
</dbReference>
<evidence type="ECO:0000313" key="1">
    <source>
        <dbReference type="EMBL" id="GAA5512563.1"/>
    </source>
</evidence>
<sequence>MSEPLPHLHTAPPHGPHEVPLAGLPLTVLVGVTGVGKSTALTALRAADPAARVLPDRREITDQVMILPLAGRPITDRAERFRLTARYREGHPGGMAQALGSLTADTRCWGQRPLFDGLRGLEEVRYAAQTFPGWRFVALHAPDAVRVRRLLGRADAFDRLENAPAGGNLRARLAALPGVDAVFTPAELDTLAALEGAGCSAADILARTGIVVSERQHYDPDAAAAFLRTLPPERALVLDTVALSPDQVAAAIRAWA</sequence>
<gene>
    <name evidence="1" type="ORF">Dcar01_01279</name>
</gene>
<organism evidence="1 2">
    <name type="scientific">Deinococcus carri</name>
    <dbReference type="NCBI Taxonomy" id="1211323"/>
    <lineage>
        <taxon>Bacteria</taxon>
        <taxon>Thermotogati</taxon>
        <taxon>Deinococcota</taxon>
        <taxon>Deinococci</taxon>
        <taxon>Deinococcales</taxon>
        <taxon>Deinococcaceae</taxon>
        <taxon>Deinococcus</taxon>
    </lineage>
</organism>
<name>A0ABP9W5C4_9DEIO</name>
<keyword evidence="2" id="KW-1185">Reference proteome</keyword>
<dbReference type="EMBL" id="BAABRP010000003">
    <property type="protein sequence ID" value="GAA5512563.1"/>
    <property type="molecule type" value="Genomic_DNA"/>
</dbReference>
<dbReference type="Proteomes" id="UP001401887">
    <property type="component" value="Unassembled WGS sequence"/>
</dbReference>
<accession>A0ABP9W5C4</accession>
<comment type="caution">
    <text evidence="1">The sequence shown here is derived from an EMBL/GenBank/DDBJ whole genome shotgun (WGS) entry which is preliminary data.</text>
</comment>
<reference evidence="1 2" key="1">
    <citation type="submission" date="2024-02" db="EMBL/GenBank/DDBJ databases">
        <title>Deinococcus carri NBRC 110142.</title>
        <authorList>
            <person name="Ichikawa N."/>
            <person name="Katano-Makiyama Y."/>
            <person name="Hidaka K."/>
        </authorList>
    </citation>
    <scope>NUCLEOTIDE SEQUENCE [LARGE SCALE GENOMIC DNA]</scope>
    <source>
        <strain evidence="1 2">NBRC 110142</strain>
    </source>
</reference>
<proteinExistence type="predicted"/>
<evidence type="ECO:0000313" key="2">
    <source>
        <dbReference type="Proteomes" id="UP001401887"/>
    </source>
</evidence>
<evidence type="ECO:0008006" key="3">
    <source>
        <dbReference type="Google" id="ProtNLM"/>
    </source>
</evidence>